<dbReference type="Gene3D" id="3.30.450.40">
    <property type="match status" value="1"/>
</dbReference>
<dbReference type="NCBIfam" id="TIGR00229">
    <property type="entry name" value="sensory_box"/>
    <property type="match status" value="1"/>
</dbReference>
<dbReference type="Pfam" id="PF02518">
    <property type="entry name" value="HATPase_c"/>
    <property type="match status" value="1"/>
</dbReference>
<dbReference type="SUPFAM" id="SSF55785">
    <property type="entry name" value="PYP-like sensor domain (PAS domain)"/>
    <property type="match status" value="1"/>
</dbReference>
<evidence type="ECO:0000313" key="13">
    <source>
        <dbReference type="EMBL" id="PZR05976.1"/>
    </source>
</evidence>
<dbReference type="InterPro" id="IPR001789">
    <property type="entry name" value="Sig_transdc_resp-reg_receiver"/>
</dbReference>
<dbReference type="PROSITE" id="PS50110">
    <property type="entry name" value="RESPONSE_REGULATORY"/>
    <property type="match status" value="1"/>
</dbReference>
<dbReference type="Pfam" id="PF00072">
    <property type="entry name" value="Response_reg"/>
    <property type="match status" value="1"/>
</dbReference>
<dbReference type="Gene3D" id="3.40.50.2300">
    <property type="match status" value="1"/>
</dbReference>
<name>A0A2W5T1Z6_9BACT</name>
<dbReference type="Proteomes" id="UP000249061">
    <property type="component" value="Unassembled WGS sequence"/>
</dbReference>
<dbReference type="PRINTS" id="PR00344">
    <property type="entry name" value="BCTRLSENSOR"/>
</dbReference>
<dbReference type="CDD" id="cd17546">
    <property type="entry name" value="REC_hyHK_CKI1_RcsC-like"/>
    <property type="match status" value="1"/>
</dbReference>
<evidence type="ECO:0000313" key="14">
    <source>
        <dbReference type="Proteomes" id="UP000249061"/>
    </source>
</evidence>
<evidence type="ECO:0000259" key="10">
    <source>
        <dbReference type="PROSITE" id="PS50109"/>
    </source>
</evidence>
<dbReference type="InterPro" id="IPR036890">
    <property type="entry name" value="HATPase_C_sf"/>
</dbReference>
<dbReference type="GO" id="GO:0000155">
    <property type="term" value="F:phosphorelay sensor kinase activity"/>
    <property type="evidence" value="ECO:0007669"/>
    <property type="project" value="InterPro"/>
</dbReference>
<comment type="caution">
    <text evidence="13">The sequence shown here is derived from an EMBL/GenBank/DDBJ whole genome shotgun (WGS) entry which is preliminary data.</text>
</comment>
<dbReference type="Gene3D" id="1.10.287.130">
    <property type="match status" value="1"/>
</dbReference>
<dbReference type="EC" id="2.7.13.3" evidence="2"/>
<evidence type="ECO:0000256" key="8">
    <source>
        <dbReference type="ARBA" id="ARBA00023012"/>
    </source>
</evidence>
<dbReference type="SMART" id="SM00091">
    <property type="entry name" value="PAS"/>
    <property type="match status" value="1"/>
</dbReference>
<evidence type="ECO:0000259" key="11">
    <source>
        <dbReference type="PROSITE" id="PS50110"/>
    </source>
</evidence>
<feature type="domain" description="Histidine kinase" evidence="10">
    <location>
        <begin position="462"/>
        <end position="680"/>
    </location>
</feature>
<dbReference type="SMART" id="SM00065">
    <property type="entry name" value="GAF"/>
    <property type="match status" value="1"/>
</dbReference>
<dbReference type="InterPro" id="IPR005467">
    <property type="entry name" value="His_kinase_dom"/>
</dbReference>
<dbReference type="InterPro" id="IPR029016">
    <property type="entry name" value="GAF-like_dom_sf"/>
</dbReference>
<dbReference type="CDD" id="cd00130">
    <property type="entry name" value="PAS"/>
    <property type="match status" value="1"/>
</dbReference>
<evidence type="ECO:0000256" key="9">
    <source>
        <dbReference type="PROSITE-ProRule" id="PRU00169"/>
    </source>
</evidence>
<evidence type="ECO:0000256" key="7">
    <source>
        <dbReference type="ARBA" id="ARBA00022840"/>
    </source>
</evidence>
<evidence type="ECO:0000256" key="1">
    <source>
        <dbReference type="ARBA" id="ARBA00000085"/>
    </source>
</evidence>
<dbReference type="SUPFAM" id="SSF55874">
    <property type="entry name" value="ATPase domain of HSP90 chaperone/DNA topoisomerase II/histidine kinase"/>
    <property type="match status" value="1"/>
</dbReference>
<dbReference type="InterPro" id="IPR003594">
    <property type="entry name" value="HATPase_dom"/>
</dbReference>
<dbReference type="SMART" id="SM00388">
    <property type="entry name" value="HisKA"/>
    <property type="match status" value="1"/>
</dbReference>
<dbReference type="Gene3D" id="3.30.450.20">
    <property type="entry name" value="PAS domain"/>
    <property type="match status" value="1"/>
</dbReference>
<dbReference type="Pfam" id="PF01590">
    <property type="entry name" value="GAF"/>
    <property type="match status" value="1"/>
</dbReference>
<feature type="modified residue" description="4-aspartylphosphate" evidence="9">
    <location>
        <position position="742"/>
    </location>
</feature>
<evidence type="ECO:0000256" key="2">
    <source>
        <dbReference type="ARBA" id="ARBA00012438"/>
    </source>
</evidence>
<gene>
    <name evidence="13" type="ORF">DI536_31440</name>
</gene>
<keyword evidence="8" id="KW-0902">Two-component regulatory system</keyword>
<proteinExistence type="predicted"/>
<dbReference type="Gene3D" id="3.30.565.10">
    <property type="entry name" value="Histidine kinase-like ATPase, C-terminal domain"/>
    <property type="match status" value="1"/>
</dbReference>
<dbReference type="InterPro" id="IPR003018">
    <property type="entry name" value="GAF"/>
</dbReference>
<dbReference type="PROSITE" id="PS50109">
    <property type="entry name" value="HIS_KIN"/>
    <property type="match status" value="1"/>
</dbReference>
<dbReference type="SMART" id="SM00387">
    <property type="entry name" value="HATPase_c"/>
    <property type="match status" value="1"/>
</dbReference>
<dbReference type="InterPro" id="IPR035965">
    <property type="entry name" value="PAS-like_dom_sf"/>
</dbReference>
<evidence type="ECO:0000256" key="4">
    <source>
        <dbReference type="ARBA" id="ARBA00022679"/>
    </source>
</evidence>
<dbReference type="InterPro" id="IPR011006">
    <property type="entry name" value="CheY-like_superfamily"/>
</dbReference>
<dbReference type="AlphaFoldDB" id="A0A2W5T1Z6"/>
<feature type="domain" description="Response regulatory" evidence="11">
    <location>
        <begin position="691"/>
        <end position="807"/>
    </location>
</feature>
<keyword evidence="5" id="KW-0547">Nucleotide-binding</keyword>
<dbReference type="InterPro" id="IPR003661">
    <property type="entry name" value="HisK_dim/P_dom"/>
</dbReference>
<dbReference type="CDD" id="cd00082">
    <property type="entry name" value="HisKA"/>
    <property type="match status" value="1"/>
</dbReference>
<dbReference type="SMART" id="SM00448">
    <property type="entry name" value="REC"/>
    <property type="match status" value="1"/>
</dbReference>
<keyword evidence="3 9" id="KW-0597">Phosphoprotein</keyword>
<dbReference type="InterPro" id="IPR004358">
    <property type="entry name" value="Sig_transdc_His_kin-like_C"/>
</dbReference>
<dbReference type="Pfam" id="PF00512">
    <property type="entry name" value="HisKA"/>
    <property type="match status" value="1"/>
</dbReference>
<keyword evidence="7" id="KW-0067">ATP-binding</keyword>
<comment type="catalytic activity">
    <reaction evidence="1">
        <text>ATP + protein L-histidine = ADP + protein N-phospho-L-histidine.</text>
        <dbReference type="EC" id="2.7.13.3"/>
    </reaction>
</comment>
<dbReference type="InterPro" id="IPR000014">
    <property type="entry name" value="PAS"/>
</dbReference>
<dbReference type="InterPro" id="IPR036097">
    <property type="entry name" value="HisK_dim/P_sf"/>
</dbReference>
<dbReference type="PROSITE" id="PS50112">
    <property type="entry name" value="PAS"/>
    <property type="match status" value="1"/>
</dbReference>
<keyword evidence="6" id="KW-0418">Kinase</keyword>
<dbReference type="SUPFAM" id="SSF55781">
    <property type="entry name" value="GAF domain-like"/>
    <property type="match status" value="1"/>
</dbReference>
<dbReference type="InterPro" id="IPR013656">
    <property type="entry name" value="PAS_4"/>
</dbReference>
<dbReference type="SUPFAM" id="SSF47384">
    <property type="entry name" value="Homodimeric domain of signal transducing histidine kinase"/>
    <property type="match status" value="1"/>
</dbReference>
<accession>A0A2W5T1Z6</accession>
<evidence type="ECO:0000256" key="5">
    <source>
        <dbReference type="ARBA" id="ARBA00022741"/>
    </source>
</evidence>
<reference evidence="13 14" key="1">
    <citation type="submission" date="2017-08" db="EMBL/GenBank/DDBJ databases">
        <title>Infants hospitalized years apart are colonized by the same room-sourced microbial strains.</title>
        <authorList>
            <person name="Brooks B."/>
            <person name="Olm M.R."/>
            <person name="Firek B.A."/>
            <person name="Baker R."/>
            <person name="Thomas B.C."/>
            <person name="Morowitz M.J."/>
            <person name="Banfield J.F."/>
        </authorList>
    </citation>
    <scope>NUCLEOTIDE SEQUENCE [LARGE SCALE GENOMIC DNA]</scope>
    <source>
        <strain evidence="13">S2_003_000_R2_14</strain>
    </source>
</reference>
<dbReference type="PANTHER" id="PTHR43065">
    <property type="entry name" value="SENSOR HISTIDINE KINASE"/>
    <property type="match status" value="1"/>
</dbReference>
<feature type="domain" description="PAS" evidence="12">
    <location>
        <begin position="315"/>
        <end position="388"/>
    </location>
</feature>
<sequence>MSDAQHVLFIGGSDADAKRLDEVLRTSGWPSAIHRARDLDSARQILKELPGLLALIVSLDEGVAGAGAWRILLTEVGLESPLLALGELSQEKIITRWLGEGADDWVFRPHLSGLSAVMTRLERERAERLAHETSEQRWREGTRELMRLARSPRFQSDNLAAALAEINEAAVRGVQASRCGVWLFDEKREWITLIDLFDVRTGRHSSGDRLNVAASRDYFDALHSQRMLVVPDVRADARTASLIESYFGPENIGATIDVGLSLRGELRGCLCLEHTGGAWRWHTGEESFAGALADLVSLALESAERARVEGALRQSERRFRELFSHSNDAIVLYRVDDGHVTGEDMNPTAARMSGLTREMILGKTAREVLEPEEAQKLEHRWQQAIDAREAILYEHEIEFPTGRKWLNTSTVPFFDEQGRVFRLASIVRDVSSVREAERLQRSLEAQVAESQKNEALARLASHIAHDVNNLLTVVNAHAQRLQELTGKSAEVAQAILQATARGRELTQQVLTFGRRRPPERKQIDLQTLVRETLKLLEPTAGGVKLRELIGSRVPRVMGDAGQLHQVLTNLCTNALQAMPSGQGTLTITLEGTDVDFEYASLHPPLQAGKWVRLTVADTGVGMDENTTRRIFEPFFSTRRDGTGLGLSVVHSIVQGHEGAIVVDSAPERGSSFHLFLPAVKEELDRPGAGQHLMLVDDHPGMARVSAKLLETLGYRTSVFDDPREALKAFAADPDEFDAILTDLSMPQMSGEEFTLSLRALRPKVPVIVSSGMAGELDDAARERLGINAVLVKPWRLEEAIAALRRSLPQ</sequence>
<evidence type="ECO:0000259" key="12">
    <source>
        <dbReference type="PROSITE" id="PS50112"/>
    </source>
</evidence>
<dbReference type="PANTHER" id="PTHR43065:SF46">
    <property type="entry name" value="C4-DICARBOXYLATE TRANSPORT SENSOR PROTEIN DCTB"/>
    <property type="match status" value="1"/>
</dbReference>
<dbReference type="EMBL" id="QFQP01000041">
    <property type="protein sequence ID" value="PZR05976.1"/>
    <property type="molecule type" value="Genomic_DNA"/>
</dbReference>
<dbReference type="SUPFAM" id="SSF52172">
    <property type="entry name" value="CheY-like"/>
    <property type="match status" value="1"/>
</dbReference>
<evidence type="ECO:0000256" key="6">
    <source>
        <dbReference type="ARBA" id="ARBA00022777"/>
    </source>
</evidence>
<organism evidence="13 14">
    <name type="scientific">Archangium gephyra</name>
    <dbReference type="NCBI Taxonomy" id="48"/>
    <lineage>
        <taxon>Bacteria</taxon>
        <taxon>Pseudomonadati</taxon>
        <taxon>Myxococcota</taxon>
        <taxon>Myxococcia</taxon>
        <taxon>Myxococcales</taxon>
        <taxon>Cystobacterineae</taxon>
        <taxon>Archangiaceae</taxon>
        <taxon>Archangium</taxon>
    </lineage>
</organism>
<protein>
    <recommendedName>
        <fullName evidence="2">histidine kinase</fullName>
        <ecNumber evidence="2">2.7.13.3</ecNumber>
    </recommendedName>
</protein>
<evidence type="ECO:0000256" key="3">
    <source>
        <dbReference type="ARBA" id="ARBA00022553"/>
    </source>
</evidence>
<keyword evidence="4" id="KW-0808">Transferase</keyword>
<dbReference type="Pfam" id="PF08448">
    <property type="entry name" value="PAS_4"/>
    <property type="match status" value="1"/>
</dbReference>
<dbReference type="GO" id="GO:0005524">
    <property type="term" value="F:ATP binding"/>
    <property type="evidence" value="ECO:0007669"/>
    <property type="project" value="UniProtKB-KW"/>
</dbReference>